<dbReference type="Proteomes" id="UP000290602">
    <property type="component" value="Unassembled WGS sequence"/>
</dbReference>
<name>A0A4Q0VHA3_9LACO</name>
<dbReference type="AlphaFoldDB" id="A0A4Q0VHA3"/>
<sequence length="175" mass="20627">MRRQLAHLGSQDRHFFQGTFVRTGYKSYRDHYQPTLLLRDIYDDQHRLITDHLWFNYTLGFLQLGELLVGDQLQFAARVARYEKGAYLTRQTDYKLAWPTQVCVIRQVKGTRQPVPVTDRHALIGYIMMQNAAFYRFHDRLIDDYYVASFRQWLAAPHTTPAPKTAPRRNDGDCS</sequence>
<dbReference type="EMBL" id="QXIL01000026">
    <property type="protein sequence ID" value="RXI76759.1"/>
    <property type="molecule type" value="Genomic_DNA"/>
</dbReference>
<organism evidence="1 2">
    <name type="scientific">Levilactobacillus suantsaii</name>
    <dbReference type="NCBI Taxonomy" id="2292255"/>
    <lineage>
        <taxon>Bacteria</taxon>
        <taxon>Bacillati</taxon>
        <taxon>Bacillota</taxon>
        <taxon>Bacilli</taxon>
        <taxon>Lactobacillales</taxon>
        <taxon>Lactobacillaceae</taxon>
        <taxon>Levilactobacillus</taxon>
    </lineage>
</organism>
<keyword evidence="2" id="KW-1185">Reference proteome</keyword>
<evidence type="ECO:0000313" key="1">
    <source>
        <dbReference type="EMBL" id="RXI76759.1"/>
    </source>
</evidence>
<dbReference type="RefSeq" id="WP_129033183.1">
    <property type="nucleotide sequence ID" value="NZ_CP059603.1"/>
</dbReference>
<gene>
    <name evidence="1" type="ORF">DXH47_10080</name>
</gene>
<comment type="caution">
    <text evidence="1">The sequence shown here is derived from an EMBL/GenBank/DDBJ whole genome shotgun (WGS) entry which is preliminary data.</text>
</comment>
<reference evidence="1 2" key="1">
    <citation type="submission" date="2018-08" db="EMBL/GenBank/DDBJ databases">
        <title>Lactobacillus suantsai sp. nov., isolated from traditional fermented suan-tsai in Taiwan.</title>
        <authorList>
            <person name="Huang C.-H."/>
        </authorList>
    </citation>
    <scope>NUCLEOTIDE SEQUENCE [LARGE SCALE GENOMIC DNA]</scope>
    <source>
        <strain evidence="1 2">BCRC 12945</strain>
    </source>
</reference>
<protein>
    <submittedName>
        <fullName evidence="1">Uncharacterized protein</fullName>
    </submittedName>
</protein>
<accession>A0A4Q0VHA3</accession>
<proteinExistence type="predicted"/>
<evidence type="ECO:0000313" key="2">
    <source>
        <dbReference type="Proteomes" id="UP000290602"/>
    </source>
</evidence>
<dbReference type="OrthoDB" id="2990146at2"/>